<keyword evidence="3" id="KW-1185">Reference proteome</keyword>
<gene>
    <name evidence="2" type="ORF">ALECFALPRED_001848</name>
</gene>
<reference evidence="2" key="1">
    <citation type="submission" date="2021-03" db="EMBL/GenBank/DDBJ databases">
        <authorList>
            <person name="Tagirdzhanova G."/>
        </authorList>
    </citation>
    <scope>NUCLEOTIDE SEQUENCE</scope>
</reference>
<dbReference type="EMBL" id="CAJPDR010000147">
    <property type="protein sequence ID" value="CAF9921637.1"/>
    <property type="molecule type" value="Genomic_DNA"/>
</dbReference>
<evidence type="ECO:0000259" key="1">
    <source>
        <dbReference type="PROSITE" id="PS50006"/>
    </source>
</evidence>
<proteinExistence type="predicted"/>
<accession>A0A8H3IB63</accession>
<name>A0A8H3IB63_9LECA</name>
<dbReference type="InterPro" id="IPR000253">
    <property type="entry name" value="FHA_dom"/>
</dbReference>
<dbReference type="AlphaFoldDB" id="A0A8H3IB63"/>
<dbReference type="Proteomes" id="UP000664203">
    <property type="component" value="Unassembled WGS sequence"/>
</dbReference>
<comment type="caution">
    <text evidence="2">The sequence shown here is derived from an EMBL/GenBank/DDBJ whole genome shotgun (WGS) entry which is preliminary data.</text>
</comment>
<dbReference type="PROSITE" id="PS50006">
    <property type="entry name" value="FHA_DOMAIN"/>
    <property type="match status" value="1"/>
</dbReference>
<protein>
    <recommendedName>
        <fullName evidence="1">FHA domain-containing protein</fullName>
    </recommendedName>
</protein>
<organism evidence="2 3">
    <name type="scientific">Alectoria fallacina</name>
    <dbReference type="NCBI Taxonomy" id="1903189"/>
    <lineage>
        <taxon>Eukaryota</taxon>
        <taxon>Fungi</taxon>
        <taxon>Dikarya</taxon>
        <taxon>Ascomycota</taxon>
        <taxon>Pezizomycotina</taxon>
        <taxon>Lecanoromycetes</taxon>
        <taxon>OSLEUM clade</taxon>
        <taxon>Lecanoromycetidae</taxon>
        <taxon>Lecanorales</taxon>
        <taxon>Lecanorineae</taxon>
        <taxon>Parmeliaceae</taxon>
        <taxon>Alectoria</taxon>
    </lineage>
</organism>
<evidence type="ECO:0000313" key="3">
    <source>
        <dbReference type="Proteomes" id="UP000664203"/>
    </source>
</evidence>
<evidence type="ECO:0000313" key="2">
    <source>
        <dbReference type="EMBL" id="CAF9921637.1"/>
    </source>
</evidence>
<sequence length="300" mass="32846">MAFVSDLSAEMRDLSTPIVIGCKGEVAERVLALPKNQTLHLPSPPSSFYAGSTRPDTNDSIYFALRVQPSHPEEGYVFSRSASNADFQLPQQAPPTTSVMEFRIIINERLEWTLVDESVMGTSVNGTNLHSMENQNFLESTGYCLSNPVTQIQLHTEQANAIRVGWGALHFELYILHKPTDYHYHPLAQPNPSTLFSPTPSQPSQSLPQFSKNVAGTHMLRTTEDIDAELHRQTGGDLTKGFCIDPARFPKAVNPCQPSVVGSAGGDVDMAVDDEDWTVLAGLGQLNLRAEDEGFDTTGS</sequence>
<feature type="domain" description="FHA" evidence="1">
    <location>
        <begin position="76"/>
        <end position="129"/>
    </location>
</feature>